<name>A0A6A5H0B6_CAERE</name>
<protein>
    <submittedName>
        <fullName evidence="1">Uncharacterized protein</fullName>
    </submittedName>
</protein>
<dbReference type="RefSeq" id="XP_053586550.1">
    <property type="nucleotide sequence ID" value="XM_053726973.1"/>
</dbReference>
<proteinExistence type="predicted"/>
<comment type="caution">
    <text evidence="1">The sequence shown here is derived from an EMBL/GenBank/DDBJ whole genome shotgun (WGS) entry which is preliminary data.</text>
</comment>
<evidence type="ECO:0000313" key="2">
    <source>
        <dbReference type="Proteomes" id="UP000483820"/>
    </source>
</evidence>
<sequence length="70" mass="8204">MIDDGTQTRGELFELIRNLEWEMSITINDYYTKLFEHHIPYLLAEYLVISGDITVNDVVVSEPPTEEEEQ</sequence>
<reference evidence="1 2" key="1">
    <citation type="submission" date="2019-12" db="EMBL/GenBank/DDBJ databases">
        <title>Chromosome-level assembly of the Caenorhabditis remanei genome.</title>
        <authorList>
            <person name="Teterina A.A."/>
            <person name="Willis J.H."/>
            <person name="Phillips P.C."/>
        </authorList>
    </citation>
    <scope>NUCLEOTIDE SEQUENCE [LARGE SCALE GENOMIC DNA]</scope>
    <source>
        <strain evidence="1 2">PX506</strain>
        <tissue evidence="1">Whole organism</tissue>
    </source>
</reference>
<dbReference type="GeneID" id="78774725"/>
<evidence type="ECO:0000313" key="1">
    <source>
        <dbReference type="EMBL" id="KAF1760429.1"/>
    </source>
</evidence>
<dbReference type="Proteomes" id="UP000483820">
    <property type="component" value="Chromosome III"/>
</dbReference>
<dbReference type="AlphaFoldDB" id="A0A6A5H0B6"/>
<gene>
    <name evidence="1" type="ORF">GCK72_008678</name>
</gene>
<dbReference type="KEGG" id="crq:GCK72_008678"/>
<accession>A0A6A5H0B6</accession>
<dbReference type="CTD" id="78774725"/>
<dbReference type="EMBL" id="WUAV01000003">
    <property type="protein sequence ID" value="KAF1760429.1"/>
    <property type="molecule type" value="Genomic_DNA"/>
</dbReference>
<organism evidence="1 2">
    <name type="scientific">Caenorhabditis remanei</name>
    <name type="common">Caenorhabditis vulgaris</name>
    <dbReference type="NCBI Taxonomy" id="31234"/>
    <lineage>
        <taxon>Eukaryota</taxon>
        <taxon>Metazoa</taxon>
        <taxon>Ecdysozoa</taxon>
        <taxon>Nematoda</taxon>
        <taxon>Chromadorea</taxon>
        <taxon>Rhabditida</taxon>
        <taxon>Rhabditina</taxon>
        <taxon>Rhabditomorpha</taxon>
        <taxon>Rhabditoidea</taxon>
        <taxon>Rhabditidae</taxon>
        <taxon>Peloderinae</taxon>
        <taxon>Caenorhabditis</taxon>
    </lineage>
</organism>